<dbReference type="EMBL" id="JARBHB010000015">
    <property type="protein sequence ID" value="KAJ8867728.1"/>
    <property type="molecule type" value="Genomic_DNA"/>
</dbReference>
<reference evidence="2 3" key="1">
    <citation type="submission" date="2023-02" db="EMBL/GenBank/DDBJ databases">
        <title>LHISI_Scaffold_Assembly.</title>
        <authorList>
            <person name="Stuart O.P."/>
            <person name="Cleave R."/>
            <person name="Magrath M.J.L."/>
            <person name="Mikheyev A.S."/>
        </authorList>
    </citation>
    <scope>NUCLEOTIDE SEQUENCE [LARGE SCALE GENOMIC DNA]</scope>
    <source>
        <strain evidence="2">Daus_M_001</strain>
        <tissue evidence="2">Leg muscle</tissue>
    </source>
</reference>
<evidence type="ECO:0000256" key="1">
    <source>
        <dbReference type="SAM" id="MobiDB-lite"/>
    </source>
</evidence>
<sequence>MKGRGKREIFEKTCQLTIPTCIRRALVVLREERGVPKECKSVWELVAPTLRKLAGIRNGKGPQLTRYLTTVAVSLLTFHQGEPGSFPGRVTPGFSHMCESCRTIPLFGGFPQGSPVSPALSFRRYSIHTSITLIGSQYIDQSLRQVRANIDDINIWRADEDEMRWLWSSPRIQNTRAGENVRSQRKPATQRHHTARFPHEKSWERPRLGSNPNYLRSNRYAKAVSMEQRSNEREGENGRPRENIVRHDFSLAKILSEPAGD</sequence>
<organism evidence="2 3">
    <name type="scientific">Dryococelus australis</name>
    <dbReference type="NCBI Taxonomy" id="614101"/>
    <lineage>
        <taxon>Eukaryota</taxon>
        <taxon>Metazoa</taxon>
        <taxon>Ecdysozoa</taxon>
        <taxon>Arthropoda</taxon>
        <taxon>Hexapoda</taxon>
        <taxon>Insecta</taxon>
        <taxon>Pterygota</taxon>
        <taxon>Neoptera</taxon>
        <taxon>Polyneoptera</taxon>
        <taxon>Phasmatodea</taxon>
        <taxon>Verophasmatodea</taxon>
        <taxon>Anareolatae</taxon>
        <taxon>Phasmatidae</taxon>
        <taxon>Eurycanthinae</taxon>
        <taxon>Dryococelus</taxon>
    </lineage>
</organism>
<feature type="compositionally biased region" description="Basic and acidic residues" evidence="1">
    <location>
        <begin position="229"/>
        <end position="244"/>
    </location>
</feature>
<feature type="compositionally biased region" description="Basic residues" evidence="1">
    <location>
        <begin position="183"/>
        <end position="196"/>
    </location>
</feature>
<name>A0ABQ9G5J4_9NEOP</name>
<evidence type="ECO:0000313" key="3">
    <source>
        <dbReference type="Proteomes" id="UP001159363"/>
    </source>
</evidence>
<evidence type="ECO:0008006" key="4">
    <source>
        <dbReference type="Google" id="ProtNLM"/>
    </source>
</evidence>
<evidence type="ECO:0000313" key="2">
    <source>
        <dbReference type="EMBL" id="KAJ8867728.1"/>
    </source>
</evidence>
<gene>
    <name evidence="2" type="ORF">PR048_031531</name>
</gene>
<accession>A0ABQ9G5J4</accession>
<feature type="region of interest" description="Disordered" evidence="1">
    <location>
        <begin position="176"/>
        <end position="244"/>
    </location>
</feature>
<proteinExistence type="predicted"/>
<feature type="compositionally biased region" description="Basic and acidic residues" evidence="1">
    <location>
        <begin position="197"/>
        <end position="207"/>
    </location>
</feature>
<comment type="caution">
    <text evidence="2">The sequence shown here is derived from an EMBL/GenBank/DDBJ whole genome shotgun (WGS) entry which is preliminary data.</text>
</comment>
<protein>
    <recommendedName>
        <fullName evidence="4">Reverse transcriptase</fullName>
    </recommendedName>
</protein>
<keyword evidence="3" id="KW-1185">Reference proteome</keyword>
<dbReference type="Proteomes" id="UP001159363">
    <property type="component" value="Chromosome 14"/>
</dbReference>